<dbReference type="InterPro" id="IPR000847">
    <property type="entry name" value="LysR_HTH_N"/>
</dbReference>
<dbReference type="EMBL" id="FNLM01000034">
    <property type="protein sequence ID" value="SDU22186.1"/>
    <property type="molecule type" value="Genomic_DNA"/>
</dbReference>
<dbReference type="Pfam" id="PF00126">
    <property type="entry name" value="HTH_1"/>
    <property type="match status" value="1"/>
</dbReference>
<evidence type="ECO:0000259" key="5">
    <source>
        <dbReference type="PROSITE" id="PS50931"/>
    </source>
</evidence>
<comment type="similarity">
    <text evidence="1">Belongs to the LysR transcriptional regulatory family.</text>
</comment>
<proteinExistence type="inferred from homology"/>
<dbReference type="GO" id="GO:0003677">
    <property type="term" value="F:DNA binding"/>
    <property type="evidence" value="ECO:0007669"/>
    <property type="project" value="UniProtKB-KW"/>
</dbReference>
<dbReference type="InterPro" id="IPR036390">
    <property type="entry name" value="WH_DNA-bd_sf"/>
</dbReference>
<dbReference type="SUPFAM" id="SSF53850">
    <property type="entry name" value="Periplasmic binding protein-like II"/>
    <property type="match status" value="1"/>
</dbReference>
<keyword evidence="3 6" id="KW-0238">DNA-binding</keyword>
<evidence type="ECO:0000313" key="7">
    <source>
        <dbReference type="Proteomes" id="UP000183180"/>
    </source>
</evidence>
<dbReference type="PROSITE" id="PS50931">
    <property type="entry name" value="HTH_LYSR"/>
    <property type="match status" value="1"/>
</dbReference>
<dbReference type="InterPro" id="IPR005119">
    <property type="entry name" value="LysR_subst-bd"/>
</dbReference>
<keyword evidence="2" id="KW-0805">Transcription regulation</keyword>
<dbReference type="PANTHER" id="PTHR30419:SF31">
    <property type="entry name" value="BLR3139 PROTEIN"/>
    <property type="match status" value="1"/>
</dbReference>
<dbReference type="InterPro" id="IPR050950">
    <property type="entry name" value="HTH-type_LysR_regulators"/>
</dbReference>
<dbReference type="GO" id="GO:0005829">
    <property type="term" value="C:cytosol"/>
    <property type="evidence" value="ECO:0007669"/>
    <property type="project" value="TreeGrafter"/>
</dbReference>
<protein>
    <submittedName>
        <fullName evidence="6">DNA-binding transcriptional regulator, LysR family</fullName>
    </submittedName>
</protein>
<evidence type="ECO:0000313" key="6">
    <source>
        <dbReference type="EMBL" id="SDU22186.1"/>
    </source>
</evidence>
<gene>
    <name evidence="6" type="ORF">SAMN04488548_13469</name>
</gene>
<dbReference type="InterPro" id="IPR036388">
    <property type="entry name" value="WH-like_DNA-bd_sf"/>
</dbReference>
<dbReference type="GO" id="GO:0003700">
    <property type="term" value="F:DNA-binding transcription factor activity"/>
    <property type="evidence" value="ECO:0007669"/>
    <property type="project" value="InterPro"/>
</dbReference>
<evidence type="ECO:0000256" key="1">
    <source>
        <dbReference type="ARBA" id="ARBA00009437"/>
    </source>
</evidence>
<keyword evidence="4" id="KW-0804">Transcription</keyword>
<dbReference type="AlphaFoldDB" id="A0A1H2GR67"/>
<evidence type="ECO:0000256" key="4">
    <source>
        <dbReference type="ARBA" id="ARBA00023163"/>
    </source>
</evidence>
<dbReference type="PRINTS" id="PR00039">
    <property type="entry name" value="HTHLYSR"/>
</dbReference>
<dbReference type="PANTHER" id="PTHR30419">
    <property type="entry name" value="HTH-TYPE TRANSCRIPTIONAL REGULATOR YBHD"/>
    <property type="match status" value="1"/>
</dbReference>
<dbReference type="Gene3D" id="3.40.190.290">
    <property type="match status" value="1"/>
</dbReference>
<accession>A0A1H2GR67</accession>
<evidence type="ECO:0000256" key="3">
    <source>
        <dbReference type="ARBA" id="ARBA00023125"/>
    </source>
</evidence>
<sequence length="310" mass="33420">MVSSDWTDEWRDGYHPSMELRQLEHFLVVAEEGNFTRAAALVHMSQSALSSSIRSLERQLSAELFERTTRRVLLTDAGVALRDHARRIIGEVAAARLAVESITGVDAGTIDIGTVQTFTAIDLPATMALFHRHHPTVQMRLREATTTQLIEALVEGELDLAFVALDATPLHTSLTEVARYDEPLIAIAGPEHPISVKRRVGLGELAEHGFIDFEAGPGLQTVVADLFSAAHVQREIPCRVGDMGRLVDLVHHGLGVAVVPAPVAHAANGVVAVPLDTTPPATRSLALLSRTGGPSNPAAKRFLGLLDHPR</sequence>
<dbReference type="FunFam" id="1.10.10.10:FF:000001">
    <property type="entry name" value="LysR family transcriptional regulator"/>
    <property type="match status" value="1"/>
</dbReference>
<feature type="domain" description="HTH lysR-type" evidence="5">
    <location>
        <begin position="18"/>
        <end position="75"/>
    </location>
</feature>
<reference evidence="6 7" key="1">
    <citation type="submission" date="2016-10" db="EMBL/GenBank/DDBJ databases">
        <authorList>
            <person name="de Groot N.N."/>
        </authorList>
    </citation>
    <scope>NUCLEOTIDE SEQUENCE [LARGE SCALE GENOMIC DNA]</scope>
    <source>
        <strain evidence="6 7">DSM 44215</strain>
    </source>
</reference>
<organism evidence="6 7">
    <name type="scientific">Gordonia westfalica</name>
    <dbReference type="NCBI Taxonomy" id="158898"/>
    <lineage>
        <taxon>Bacteria</taxon>
        <taxon>Bacillati</taxon>
        <taxon>Actinomycetota</taxon>
        <taxon>Actinomycetes</taxon>
        <taxon>Mycobacteriales</taxon>
        <taxon>Gordoniaceae</taxon>
        <taxon>Gordonia</taxon>
    </lineage>
</organism>
<dbReference type="SUPFAM" id="SSF46785">
    <property type="entry name" value="Winged helix' DNA-binding domain"/>
    <property type="match status" value="1"/>
</dbReference>
<dbReference type="Proteomes" id="UP000183180">
    <property type="component" value="Unassembled WGS sequence"/>
</dbReference>
<dbReference type="Pfam" id="PF03466">
    <property type="entry name" value="LysR_substrate"/>
    <property type="match status" value="1"/>
</dbReference>
<name>A0A1H2GR67_9ACTN</name>
<evidence type="ECO:0000256" key="2">
    <source>
        <dbReference type="ARBA" id="ARBA00023015"/>
    </source>
</evidence>
<dbReference type="Gene3D" id="1.10.10.10">
    <property type="entry name" value="Winged helix-like DNA-binding domain superfamily/Winged helix DNA-binding domain"/>
    <property type="match status" value="1"/>
</dbReference>